<evidence type="ECO:0008006" key="14">
    <source>
        <dbReference type="Google" id="ProtNLM"/>
    </source>
</evidence>
<dbReference type="GeneID" id="123179840"/>
<dbReference type="FunFam" id="3.40.50.300:FF:001091">
    <property type="entry name" value="Probable disease resistance protein At1g61300"/>
    <property type="match status" value="1"/>
</dbReference>
<protein>
    <recommendedName>
        <fullName evidence="14">NB-ARC domain-containing protein</fullName>
    </recommendedName>
</protein>
<dbReference type="InterPro" id="IPR044974">
    <property type="entry name" value="Disease_R_plants"/>
</dbReference>
<feature type="domain" description="Disease resistance R13L4/SHOC-2-like LRR" evidence="11">
    <location>
        <begin position="551"/>
        <end position="881"/>
    </location>
</feature>
<dbReference type="Gene3D" id="1.10.10.10">
    <property type="entry name" value="Winged helix-like DNA-binding domain superfamily/Winged helix DNA-binding domain"/>
    <property type="match status" value="1"/>
</dbReference>
<keyword evidence="2" id="KW-0433">Leucine-rich repeat</keyword>
<dbReference type="OrthoDB" id="598235at2759"/>
<dbReference type="GO" id="GO:0043531">
    <property type="term" value="F:ADP binding"/>
    <property type="evidence" value="ECO:0007669"/>
    <property type="project" value="InterPro"/>
</dbReference>
<dbReference type="Gene3D" id="1.10.8.430">
    <property type="entry name" value="Helical domain of apoptotic protease-activating factors"/>
    <property type="match status" value="1"/>
</dbReference>
<keyword evidence="6 7" id="KW-0175">Coiled coil</keyword>
<dbReference type="OMA" id="TEPACKM"/>
<evidence type="ECO:0000256" key="2">
    <source>
        <dbReference type="ARBA" id="ARBA00022614"/>
    </source>
</evidence>
<dbReference type="Gramene" id="TraesWEE_scaffold_005419_01G000600.1">
    <property type="protein sequence ID" value="TraesWEE_scaffold_005419_01G000600.1"/>
    <property type="gene ID" value="TraesWEE_scaffold_005419_01G000600"/>
</dbReference>
<evidence type="ECO:0000256" key="5">
    <source>
        <dbReference type="ARBA" id="ARBA00022821"/>
    </source>
</evidence>
<feature type="domain" description="Disease resistance protein winged helix" evidence="10">
    <location>
        <begin position="435"/>
        <end position="504"/>
    </location>
</feature>
<dbReference type="Gramene" id="TraesCS1D03G0029700.1">
    <property type="protein sequence ID" value="TraesCS1D03G0029700.1.CDS1"/>
    <property type="gene ID" value="TraesCS1D03G0029700"/>
</dbReference>
<comment type="similarity">
    <text evidence="1">Belongs to the disease resistance NB-LRR family.</text>
</comment>
<dbReference type="Gramene" id="TraesPARA_EIv1.0_0228000.2">
    <property type="protein sequence ID" value="TraesPARA_EIv1.0_0228000.2.CDS1"/>
    <property type="gene ID" value="TraesPARA_EIv1.0_0228000"/>
</dbReference>
<dbReference type="FunFam" id="1.10.10.10:FF:000322">
    <property type="entry name" value="Probable disease resistance protein At1g63360"/>
    <property type="match status" value="1"/>
</dbReference>
<evidence type="ECO:0000313" key="13">
    <source>
        <dbReference type="Proteomes" id="UP000019116"/>
    </source>
</evidence>
<dbReference type="InterPro" id="IPR038005">
    <property type="entry name" value="RX-like_CC"/>
</dbReference>
<dbReference type="Pfam" id="PF23598">
    <property type="entry name" value="LRR_14"/>
    <property type="match status" value="1"/>
</dbReference>
<dbReference type="Pfam" id="PF00931">
    <property type="entry name" value="NB-ARC"/>
    <property type="match status" value="1"/>
</dbReference>
<dbReference type="Gramene" id="TraesJAG1D03G00408430.1">
    <property type="protein sequence ID" value="TraesJAG1D03G00408430.1.CDS1"/>
    <property type="gene ID" value="TraesJAG1D03G00408430"/>
</dbReference>
<dbReference type="InterPro" id="IPR027417">
    <property type="entry name" value="P-loop_NTPase"/>
</dbReference>
<dbReference type="PRINTS" id="PR00364">
    <property type="entry name" value="DISEASERSIST"/>
</dbReference>
<dbReference type="Gene3D" id="3.80.10.10">
    <property type="entry name" value="Ribonuclease Inhibitor"/>
    <property type="match status" value="1"/>
</dbReference>
<evidence type="ECO:0000256" key="7">
    <source>
        <dbReference type="SAM" id="Coils"/>
    </source>
</evidence>
<evidence type="ECO:0000259" key="9">
    <source>
        <dbReference type="Pfam" id="PF18052"/>
    </source>
</evidence>
<dbReference type="Gramene" id="TraesLAC1D03G00409090.1">
    <property type="protein sequence ID" value="TraesLAC1D03G00409090.1.CDS1"/>
    <property type="gene ID" value="TraesLAC1D03G00409090"/>
</dbReference>
<dbReference type="SUPFAM" id="SSF52058">
    <property type="entry name" value="L domain-like"/>
    <property type="match status" value="1"/>
</dbReference>
<dbReference type="Gramene" id="TraesNOR1D03G00414980.1">
    <property type="protein sequence ID" value="TraesNOR1D03G00414980.1.CDS1"/>
    <property type="gene ID" value="TraesNOR1D03G00414980"/>
</dbReference>
<dbReference type="Gramene" id="TraesARI1D03G00414240.1">
    <property type="protein sequence ID" value="TraesARI1D03G00414240.1.CDS1"/>
    <property type="gene ID" value="TraesARI1D03G00414240"/>
</dbReference>
<dbReference type="InterPro" id="IPR032675">
    <property type="entry name" value="LRR_dom_sf"/>
</dbReference>
<dbReference type="Gene3D" id="3.40.50.300">
    <property type="entry name" value="P-loop containing nucleotide triphosphate hydrolases"/>
    <property type="match status" value="1"/>
</dbReference>
<dbReference type="RefSeq" id="XP_044447666.1">
    <property type="nucleotide sequence ID" value="XM_044591731.1"/>
</dbReference>
<dbReference type="Gramene" id="TraesSYM1D03G00413280.1">
    <property type="protein sequence ID" value="TraesSYM1D03G00413280.1.CDS1"/>
    <property type="gene ID" value="TraesSYM1D03G00413280"/>
</dbReference>
<dbReference type="Pfam" id="PF23559">
    <property type="entry name" value="WHD_DRP"/>
    <property type="match status" value="1"/>
</dbReference>
<dbReference type="Gene3D" id="1.20.5.4130">
    <property type="match status" value="1"/>
</dbReference>
<dbReference type="PANTHER" id="PTHR23155">
    <property type="entry name" value="DISEASE RESISTANCE PROTEIN RP"/>
    <property type="match status" value="1"/>
</dbReference>
<dbReference type="InterPro" id="IPR041118">
    <property type="entry name" value="Rx_N"/>
</dbReference>
<dbReference type="InterPro" id="IPR055414">
    <property type="entry name" value="LRR_R13L4/SHOC2-like"/>
</dbReference>
<dbReference type="Gramene" id="TraesROB_scaffold_007606_01G000600.1">
    <property type="protein sequence ID" value="TraesROB_scaffold_007606_01G000600.1"/>
    <property type="gene ID" value="TraesROB_scaffold_007606_01G000600"/>
</dbReference>
<reference evidence="12" key="2">
    <citation type="submission" date="2018-10" db="UniProtKB">
        <authorList>
            <consortium name="EnsemblPlants"/>
        </authorList>
    </citation>
    <scope>IDENTIFICATION</scope>
</reference>
<proteinExistence type="inferred from homology"/>
<reference evidence="12" key="1">
    <citation type="submission" date="2018-08" db="EMBL/GenBank/DDBJ databases">
        <authorList>
            <person name="Rossello M."/>
        </authorList>
    </citation>
    <scope>NUCLEOTIDE SEQUENCE [LARGE SCALE GENOMIC DNA]</scope>
    <source>
        <strain evidence="12">cv. Chinese Spring</strain>
    </source>
</reference>
<feature type="domain" description="NB-ARC" evidence="8">
    <location>
        <begin position="194"/>
        <end position="345"/>
    </location>
</feature>
<dbReference type="Gramene" id="TraesCS1D02G014600.1">
    <property type="protein sequence ID" value="TraesCS1D02G014600.1.cds1"/>
    <property type="gene ID" value="TraesCS1D02G014600"/>
</dbReference>
<name>A0A3B5ZMW5_WHEAT</name>
<dbReference type="InterPro" id="IPR002182">
    <property type="entry name" value="NB-ARC"/>
</dbReference>
<feature type="domain" description="Disease resistance N-terminal" evidence="9">
    <location>
        <begin position="27"/>
        <end position="106"/>
    </location>
</feature>
<evidence type="ECO:0000256" key="6">
    <source>
        <dbReference type="ARBA" id="ARBA00023054"/>
    </source>
</evidence>
<dbReference type="InterPro" id="IPR042197">
    <property type="entry name" value="Apaf_helical"/>
</dbReference>
<dbReference type="InterPro" id="IPR058922">
    <property type="entry name" value="WHD_DRP"/>
</dbReference>
<accession>A0A3B5ZMW5</accession>
<dbReference type="SMR" id="A0A3B5ZMW5"/>
<dbReference type="Gramene" id="TraesSYM1D03G00413280.2">
    <property type="protein sequence ID" value="TraesSYM1D03G00413280.2.CDS1"/>
    <property type="gene ID" value="TraesSYM1D03G00413280"/>
</dbReference>
<dbReference type="Pfam" id="PF18052">
    <property type="entry name" value="Rx_N"/>
    <property type="match status" value="1"/>
</dbReference>
<evidence type="ECO:0000256" key="4">
    <source>
        <dbReference type="ARBA" id="ARBA00022741"/>
    </source>
</evidence>
<dbReference type="Gramene" id="TraesKAR1D01G0006070.2">
    <property type="protein sequence ID" value="cds.TraesKAR1D01G0006070.2"/>
    <property type="gene ID" value="TraesKAR1D01G0006070"/>
</dbReference>
<dbReference type="Gramene" id="TraesMAC1D03G00408820.1">
    <property type="protein sequence ID" value="TraesMAC1D03G00408820.1.CDS1"/>
    <property type="gene ID" value="TraesMAC1D03G00408820"/>
</dbReference>
<dbReference type="GO" id="GO:0009626">
    <property type="term" value="P:plant-type hypersensitive response"/>
    <property type="evidence" value="ECO:0007669"/>
    <property type="project" value="UniProtKB-ARBA"/>
</dbReference>
<dbReference type="Gramene" id="TraesPARA_EIv1.0_0228000.1">
    <property type="protein sequence ID" value="TraesPARA_EIv1.0_0228000.1.CDS1"/>
    <property type="gene ID" value="TraesPARA_EIv1.0_0228000"/>
</dbReference>
<dbReference type="PANTHER" id="PTHR23155:SF931">
    <property type="entry name" value="OS01G0547000 PROTEIN"/>
    <property type="match status" value="1"/>
</dbReference>
<dbReference type="Gramene" id="TraesSTA1D03G00408350.1">
    <property type="protein sequence ID" value="TraesSTA1D03G00408350.1.CDS1"/>
    <property type="gene ID" value="TraesSTA1D03G00408350"/>
</dbReference>
<organism evidence="12">
    <name type="scientific">Triticum aestivum</name>
    <name type="common">Wheat</name>
    <dbReference type="NCBI Taxonomy" id="4565"/>
    <lineage>
        <taxon>Eukaryota</taxon>
        <taxon>Viridiplantae</taxon>
        <taxon>Streptophyta</taxon>
        <taxon>Embryophyta</taxon>
        <taxon>Tracheophyta</taxon>
        <taxon>Spermatophyta</taxon>
        <taxon>Magnoliopsida</taxon>
        <taxon>Liliopsida</taxon>
        <taxon>Poales</taxon>
        <taxon>Poaceae</taxon>
        <taxon>BOP clade</taxon>
        <taxon>Pooideae</taxon>
        <taxon>Triticodae</taxon>
        <taxon>Triticeae</taxon>
        <taxon>Triticinae</taxon>
        <taxon>Triticum</taxon>
    </lineage>
</organism>
<dbReference type="CDD" id="cd14798">
    <property type="entry name" value="RX-CC_like"/>
    <property type="match status" value="1"/>
</dbReference>
<dbReference type="InterPro" id="IPR036388">
    <property type="entry name" value="WH-like_DNA-bd_sf"/>
</dbReference>
<dbReference type="SUPFAM" id="SSF52540">
    <property type="entry name" value="P-loop containing nucleoside triphosphate hydrolases"/>
    <property type="match status" value="1"/>
</dbReference>
<evidence type="ECO:0000256" key="1">
    <source>
        <dbReference type="ARBA" id="ARBA00008894"/>
    </source>
</evidence>
<dbReference type="Gramene" id="TraesKAR1D01G0006070.1">
    <property type="protein sequence ID" value="cds.TraesKAR1D01G0006070.1"/>
    <property type="gene ID" value="TraesKAR1D01G0006070"/>
</dbReference>
<dbReference type="AlphaFoldDB" id="A0A3B5ZMW5"/>
<feature type="coiled-coil region" evidence="7">
    <location>
        <begin position="117"/>
        <end position="144"/>
    </location>
</feature>
<dbReference type="Gramene" id="TraesJUL1D03G00410980.1">
    <property type="protein sequence ID" value="TraesJUL1D03G00410980.1.CDS1"/>
    <property type="gene ID" value="TraesJUL1D03G00410980"/>
</dbReference>
<dbReference type="Gramene" id="TraesCLE_scaffold_003036_01G000600.1">
    <property type="protein sequence ID" value="TraesCLE_scaffold_003036_01G000600.1"/>
    <property type="gene ID" value="TraesCLE_scaffold_003036_01G000600"/>
</dbReference>
<dbReference type="RefSeq" id="XP_044447667.1">
    <property type="nucleotide sequence ID" value="XM_044591732.1"/>
</dbReference>
<dbReference type="STRING" id="4565.A0A3B5ZMW5"/>
<gene>
    <name evidence="12" type="primary">LOC123179840</name>
</gene>
<dbReference type="Proteomes" id="UP000019116">
    <property type="component" value="Chromosome 1D"/>
</dbReference>
<evidence type="ECO:0000259" key="8">
    <source>
        <dbReference type="Pfam" id="PF00931"/>
    </source>
</evidence>
<sequence>MAGAVVGQLVVSLGAALAKETAIFGGALLGKEAAALRGLFGKIRDSKVELESMQAYLQEAERFKDTDKTTAIFVGEVRGFAFQIEDVVDEFTYKLEECKHGGFAGKMKKRLKHIKTWHRLAAKLQEIKAQLKDAKRRKQDYAVTGRFASSARSINQGQALHFTRDEDLVGIEENRDRLIRWLTIGGCSGHGLAQSSSKVTSVWGMPGVGKTTLVAHVYNTVKVDFDAAAWVTVSESYRIKDLLKKIAAQFGITVDVADIEMRDLAESIHNYLQGKKFMVLDDVWAARVWSEIRNVFPTSNCTGRFVITSRKHEVSLLATRESAIHLEPLQPHHSWVLFCKGAFWNDNVNECPLELQELAGKFITKCQGLPIAIACIGRLLSCKSPTSAEWEDVYRGLDSQLAKDVIPDAHMILKVSLEDLPYDLKNCFLHCALSPEDYVLKRRKTMRLWIAAGFIREKDESKTLEEVAEGYLAELVNRSLLQVVERNYAGRLKYCRMHDVIRLLALNKAKEECFGKVYNGSATGAFSVDGARRISVHGGNLEQLSRSGTTHLRALYVFGRYIEVDLLKPILTSSKLLTMLDLQGTCIKMLPSEVFNMFNLRYLGLRATGMESLPEAVVRLQNLEVLDASKSKLTYLPNSVVKLKKLRYLYAWSVVTSEEFEIGNLSGVKVPNGIQQLAGLQALQSVKAAPEFLREVSALTELRTFGVCNVRSEQSADLSNAITRMSHLVHLEIVAAAENEVLQFEGLYLPPTLSSFGLAGQLEKTSIPQLFSSWSHLNSLTRLHLAFSNIDEQTFSFLHMLRGLRFLEVMKAFEGKRLEFCAGSFPKLRFLHIWGAAQLNQVRIEESALKILAELWFTDCPELKFLPDGIEHLSALEKLILKDTSEVLIKKLQQKRDSDECSKDAMKISHIRNVTVALSHNGFEERIR</sequence>
<evidence type="ECO:0000259" key="10">
    <source>
        <dbReference type="Pfam" id="PF23559"/>
    </source>
</evidence>
<dbReference type="GO" id="GO:0002758">
    <property type="term" value="P:innate immune response-activating signaling pathway"/>
    <property type="evidence" value="ECO:0007669"/>
    <property type="project" value="UniProtKB-ARBA"/>
</dbReference>
<evidence type="ECO:0000256" key="3">
    <source>
        <dbReference type="ARBA" id="ARBA00022737"/>
    </source>
</evidence>
<dbReference type="GO" id="GO:0042742">
    <property type="term" value="P:defense response to bacterium"/>
    <property type="evidence" value="ECO:0007669"/>
    <property type="project" value="UniProtKB-ARBA"/>
</dbReference>
<evidence type="ECO:0000259" key="11">
    <source>
        <dbReference type="Pfam" id="PF23598"/>
    </source>
</evidence>
<keyword evidence="3" id="KW-0677">Repeat</keyword>
<keyword evidence="4" id="KW-0547">Nucleotide-binding</keyword>
<keyword evidence="13" id="KW-1185">Reference proteome</keyword>
<evidence type="ECO:0000313" key="12">
    <source>
        <dbReference type="EnsemblPlants" id="TraesCS1D02G014600.1.cds1"/>
    </source>
</evidence>
<keyword evidence="5" id="KW-0611">Plant defense</keyword>
<dbReference type="Gramene" id="TraesKAR1D01G0006070.3">
    <property type="protein sequence ID" value="cds.TraesKAR1D01G0006070.3"/>
    <property type="gene ID" value="TraesKAR1D01G0006070"/>
</dbReference>
<dbReference type="EnsemblPlants" id="TraesCS1D02G014600.1">
    <property type="protein sequence ID" value="TraesCS1D02G014600.1.cds1"/>
    <property type="gene ID" value="TraesCS1D02G014600"/>
</dbReference>
<dbReference type="Gramene" id="TraesCAD_scaffold_002591_01G000600.1">
    <property type="protein sequence ID" value="TraesCAD_scaffold_002591_01G000600.1"/>
    <property type="gene ID" value="TraesCAD_scaffold_002591_01G000600"/>
</dbReference>